<dbReference type="EMBL" id="JAHWGI010001014">
    <property type="protein sequence ID" value="KAK3920656.1"/>
    <property type="molecule type" value="Genomic_DNA"/>
</dbReference>
<proteinExistence type="predicted"/>
<name>A0AAE1HHA0_9NEOP</name>
<accession>A0AAE1HHA0</accession>
<keyword evidence="3" id="KW-1185">Reference proteome</keyword>
<feature type="compositionally biased region" description="Low complexity" evidence="1">
    <location>
        <begin position="180"/>
        <end position="196"/>
    </location>
</feature>
<organism evidence="2 3">
    <name type="scientific">Frankliniella fusca</name>
    <dbReference type="NCBI Taxonomy" id="407009"/>
    <lineage>
        <taxon>Eukaryota</taxon>
        <taxon>Metazoa</taxon>
        <taxon>Ecdysozoa</taxon>
        <taxon>Arthropoda</taxon>
        <taxon>Hexapoda</taxon>
        <taxon>Insecta</taxon>
        <taxon>Pterygota</taxon>
        <taxon>Neoptera</taxon>
        <taxon>Paraneoptera</taxon>
        <taxon>Thysanoptera</taxon>
        <taxon>Terebrantia</taxon>
        <taxon>Thripoidea</taxon>
        <taxon>Thripidae</taxon>
        <taxon>Frankliniella</taxon>
    </lineage>
</organism>
<keyword evidence="2" id="KW-0418">Kinase</keyword>
<feature type="region of interest" description="Disordered" evidence="1">
    <location>
        <begin position="162"/>
        <end position="239"/>
    </location>
</feature>
<dbReference type="GO" id="GO:0016301">
    <property type="term" value="F:kinase activity"/>
    <property type="evidence" value="ECO:0007669"/>
    <property type="project" value="UniProtKB-KW"/>
</dbReference>
<evidence type="ECO:0000313" key="3">
    <source>
        <dbReference type="Proteomes" id="UP001219518"/>
    </source>
</evidence>
<comment type="caution">
    <text evidence="2">The sequence shown here is derived from an EMBL/GenBank/DDBJ whole genome shotgun (WGS) entry which is preliminary data.</text>
</comment>
<reference evidence="2" key="1">
    <citation type="submission" date="2021-07" db="EMBL/GenBank/DDBJ databases">
        <authorList>
            <person name="Catto M.A."/>
            <person name="Jacobson A."/>
            <person name="Kennedy G."/>
            <person name="Labadie P."/>
            <person name="Hunt B.G."/>
            <person name="Srinivasan R."/>
        </authorList>
    </citation>
    <scope>NUCLEOTIDE SEQUENCE</scope>
    <source>
        <strain evidence="2">PL_HMW_Pooled</strain>
        <tissue evidence="2">Head</tissue>
    </source>
</reference>
<keyword evidence="2" id="KW-0808">Transferase</keyword>
<protein>
    <submittedName>
        <fullName evidence="2">Shikimate kinase</fullName>
    </submittedName>
</protein>
<reference evidence="2" key="2">
    <citation type="journal article" date="2023" name="BMC Genomics">
        <title>Pest status, molecular evolution, and epigenetic factors derived from the genome assembly of Frankliniella fusca, a thysanopteran phytovirus vector.</title>
        <authorList>
            <person name="Catto M.A."/>
            <person name="Labadie P.E."/>
            <person name="Jacobson A.L."/>
            <person name="Kennedy G.G."/>
            <person name="Srinivasan R."/>
            <person name="Hunt B.G."/>
        </authorList>
    </citation>
    <scope>NUCLEOTIDE SEQUENCE</scope>
    <source>
        <strain evidence="2">PL_HMW_Pooled</strain>
    </source>
</reference>
<dbReference type="AlphaFoldDB" id="A0AAE1HHA0"/>
<feature type="compositionally biased region" description="Basic residues" evidence="1">
    <location>
        <begin position="165"/>
        <end position="178"/>
    </location>
</feature>
<gene>
    <name evidence="2" type="ORF">KUF71_009913</name>
</gene>
<sequence>MPILCKTSHPSVVSNRTGSVVSADSAVSYITLPCGLQIKAAFEHRFKSCNSPKDFESVLLHACFDNPEEMRMRSGSNNKTKFNSDWLAKAGAYYSEWLDKREEISPAERIRLVTGLGSSLSKSNRNKSCRGVNLAMRTAREEGRCPKEAKETYIAEQAALQAAGSKRKAGGGRPKSTKRSSASATSSVTGSGSVGALELDEFETAAGPSNASFHGLDEEEIGPGPQGPSAHQWRCYLKD</sequence>
<dbReference type="Proteomes" id="UP001219518">
    <property type="component" value="Unassembled WGS sequence"/>
</dbReference>
<evidence type="ECO:0000256" key="1">
    <source>
        <dbReference type="SAM" id="MobiDB-lite"/>
    </source>
</evidence>
<evidence type="ECO:0000313" key="2">
    <source>
        <dbReference type="EMBL" id="KAK3920656.1"/>
    </source>
</evidence>